<organism evidence="3 4">
    <name type="scientific">Oculimacula yallundae</name>
    <dbReference type="NCBI Taxonomy" id="86028"/>
    <lineage>
        <taxon>Eukaryota</taxon>
        <taxon>Fungi</taxon>
        <taxon>Dikarya</taxon>
        <taxon>Ascomycota</taxon>
        <taxon>Pezizomycotina</taxon>
        <taxon>Leotiomycetes</taxon>
        <taxon>Helotiales</taxon>
        <taxon>Ploettnerulaceae</taxon>
        <taxon>Oculimacula</taxon>
    </lineage>
</organism>
<evidence type="ECO:0000256" key="2">
    <source>
        <dbReference type="SAM" id="SignalP"/>
    </source>
</evidence>
<feature type="chain" id="PRO_5046147926" evidence="2">
    <location>
        <begin position="19"/>
        <end position="405"/>
    </location>
</feature>
<evidence type="ECO:0000313" key="4">
    <source>
        <dbReference type="Proteomes" id="UP001595075"/>
    </source>
</evidence>
<feature type="compositionally biased region" description="Polar residues" evidence="1">
    <location>
        <begin position="388"/>
        <end position="405"/>
    </location>
</feature>
<keyword evidence="2" id="KW-0732">Signal</keyword>
<feature type="region of interest" description="Disordered" evidence="1">
    <location>
        <begin position="384"/>
        <end position="405"/>
    </location>
</feature>
<comment type="caution">
    <text evidence="3">The sequence shown here is derived from an EMBL/GenBank/DDBJ whole genome shotgun (WGS) entry which is preliminary data.</text>
</comment>
<proteinExistence type="predicted"/>
<evidence type="ECO:0000313" key="3">
    <source>
        <dbReference type="EMBL" id="KAL2070243.1"/>
    </source>
</evidence>
<gene>
    <name evidence="3" type="ORF">VTL71DRAFT_13269</name>
</gene>
<name>A0ABR4CK14_9HELO</name>
<protein>
    <submittedName>
        <fullName evidence="3">Uncharacterized protein</fullName>
    </submittedName>
</protein>
<keyword evidence="4" id="KW-1185">Reference proteome</keyword>
<dbReference type="EMBL" id="JAZHXI010000006">
    <property type="protein sequence ID" value="KAL2070243.1"/>
    <property type="molecule type" value="Genomic_DNA"/>
</dbReference>
<dbReference type="Proteomes" id="UP001595075">
    <property type="component" value="Unassembled WGS sequence"/>
</dbReference>
<reference evidence="3 4" key="1">
    <citation type="journal article" date="2024" name="Commun. Biol.">
        <title>Comparative genomic analysis of thermophilic fungi reveals convergent evolutionary adaptations and gene losses.</title>
        <authorList>
            <person name="Steindorff A.S."/>
            <person name="Aguilar-Pontes M.V."/>
            <person name="Robinson A.J."/>
            <person name="Andreopoulos B."/>
            <person name="LaButti K."/>
            <person name="Kuo A."/>
            <person name="Mondo S."/>
            <person name="Riley R."/>
            <person name="Otillar R."/>
            <person name="Haridas S."/>
            <person name="Lipzen A."/>
            <person name="Grimwood J."/>
            <person name="Schmutz J."/>
            <person name="Clum A."/>
            <person name="Reid I.D."/>
            <person name="Moisan M.C."/>
            <person name="Butler G."/>
            <person name="Nguyen T.T.M."/>
            <person name="Dewar K."/>
            <person name="Conant G."/>
            <person name="Drula E."/>
            <person name="Henrissat B."/>
            <person name="Hansel C."/>
            <person name="Singer S."/>
            <person name="Hutchinson M.I."/>
            <person name="de Vries R.P."/>
            <person name="Natvig D.O."/>
            <person name="Powell A.J."/>
            <person name="Tsang A."/>
            <person name="Grigoriev I.V."/>
        </authorList>
    </citation>
    <scope>NUCLEOTIDE SEQUENCE [LARGE SCALE GENOMIC DNA]</scope>
    <source>
        <strain evidence="3 4">CBS 494.80</strain>
    </source>
</reference>
<accession>A0ABR4CK14</accession>
<sequence length="405" mass="43194">MRYSGLFCLTQIIAIAFAQTVVPFVLDGSLDDLSIDSVTNNTGGTISLLGHTITVPTNLVVQFPATWVSFKEFAAAKSDLIGCEVVVTGNFFIAGGGSGIIERVGFDGTVKIAGGPLLRINTPSGIFATPYTNRPIFTADEGNSNIISFFGYPMCIPRSSADPLCPTNNRPTRSRVLNQNRRRYLCYSIVAENVQILTAGDSGDPVYLRVEDVIIAVSDGSPNVEFAETRFIGYISDSSATVSVYALDVDPCTGQETERQVAAGTLKLSQKQHENIASKPTKEQSKVGKVFKPDRYELTGGSVSKDTITITAYTFVANAGGTISVMTTSSIAIQGQVGAKLLLFIGDSVIGLAMTQDPVKFGVYTYTAKGVAKAPASIKVMSRFGGSDSRTSPLRRSSQKVRQNA</sequence>
<evidence type="ECO:0000256" key="1">
    <source>
        <dbReference type="SAM" id="MobiDB-lite"/>
    </source>
</evidence>
<feature type="signal peptide" evidence="2">
    <location>
        <begin position="1"/>
        <end position="18"/>
    </location>
</feature>